<feature type="domain" description="Amidohydrolase-related" evidence="5">
    <location>
        <begin position="68"/>
        <end position="256"/>
    </location>
</feature>
<evidence type="ECO:0000259" key="5">
    <source>
        <dbReference type="Pfam" id="PF01979"/>
    </source>
</evidence>
<reference evidence="6 7" key="1">
    <citation type="journal article" date="2018" name="Evol. Lett.">
        <title>Horizontal gene cluster transfer increased hallucinogenic mushroom diversity.</title>
        <authorList>
            <person name="Reynolds H.T."/>
            <person name="Vijayakumar V."/>
            <person name="Gluck-Thaler E."/>
            <person name="Korotkin H.B."/>
            <person name="Matheny P.B."/>
            <person name="Slot J.C."/>
        </authorList>
    </citation>
    <scope>NUCLEOTIDE SEQUENCE [LARGE SCALE GENOMIC DNA]</scope>
    <source>
        <strain evidence="6 7">2631</strain>
    </source>
</reference>
<dbReference type="PANTHER" id="PTHR11271">
    <property type="entry name" value="GUANINE DEAMINASE"/>
    <property type="match status" value="1"/>
</dbReference>
<dbReference type="PANTHER" id="PTHR11271:SF6">
    <property type="entry name" value="GUANINE DEAMINASE"/>
    <property type="match status" value="1"/>
</dbReference>
<comment type="cofactor">
    <cofactor evidence="1">
        <name>Zn(2+)</name>
        <dbReference type="ChEBI" id="CHEBI:29105"/>
    </cofactor>
</comment>
<dbReference type="GO" id="GO:0008892">
    <property type="term" value="F:guanine deaminase activity"/>
    <property type="evidence" value="ECO:0007669"/>
    <property type="project" value="TreeGrafter"/>
</dbReference>
<name>A0A409XQU4_PSICY</name>
<evidence type="ECO:0000313" key="7">
    <source>
        <dbReference type="Proteomes" id="UP000283269"/>
    </source>
</evidence>
<evidence type="ECO:0000256" key="4">
    <source>
        <dbReference type="ARBA" id="ARBA00022833"/>
    </source>
</evidence>
<feature type="non-terminal residue" evidence="6">
    <location>
        <position position="256"/>
    </location>
</feature>
<keyword evidence="7" id="KW-1185">Reference proteome</keyword>
<dbReference type="OrthoDB" id="194468at2759"/>
<dbReference type="STRING" id="93625.A0A409XQU4"/>
<keyword evidence="3" id="KW-0378">Hydrolase</keyword>
<dbReference type="GO" id="GO:0008270">
    <property type="term" value="F:zinc ion binding"/>
    <property type="evidence" value="ECO:0007669"/>
    <property type="project" value="TreeGrafter"/>
</dbReference>
<dbReference type="Proteomes" id="UP000283269">
    <property type="component" value="Unassembled WGS sequence"/>
</dbReference>
<dbReference type="InterPro" id="IPR051607">
    <property type="entry name" value="Metallo-dep_hydrolases"/>
</dbReference>
<dbReference type="SUPFAM" id="SSF51556">
    <property type="entry name" value="Metallo-dependent hydrolases"/>
    <property type="match status" value="1"/>
</dbReference>
<evidence type="ECO:0000256" key="1">
    <source>
        <dbReference type="ARBA" id="ARBA00001947"/>
    </source>
</evidence>
<evidence type="ECO:0000256" key="2">
    <source>
        <dbReference type="ARBA" id="ARBA00022723"/>
    </source>
</evidence>
<gene>
    <name evidence="6" type="ORF">CVT25_003113</name>
</gene>
<dbReference type="InParanoid" id="A0A409XQU4"/>
<dbReference type="Gene3D" id="3.20.20.140">
    <property type="entry name" value="Metal-dependent hydrolases"/>
    <property type="match status" value="1"/>
</dbReference>
<proteinExistence type="predicted"/>
<comment type="caution">
    <text evidence="6">The sequence shown here is derived from an EMBL/GenBank/DDBJ whole genome shotgun (WGS) entry which is preliminary data.</text>
</comment>
<evidence type="ECO:0000313" key="6">
    <source>
        <dbReference type="EMBL" id="PPQ93081.1"/>
    </source>
</evidence>
<dbReference type="InterPro" id="IPR032466">
    <property type="entry name" value="Metal_Hydrolase"/>
</dbReference>
<keyword evidence="4" id="KW-0862">Zinc</keyword>
<dbReference type="EMBL" id="NHYD01000855">
    <property type="protein sequence ID" value="PPQ93081.1"/>
    <property type="molecule type" value="Genomic_DNA"/>
</dbReference>
<keyword evidence="2" id="KW-0479">Metal-binding</keyword>
<dbReference type="GO" id="GO:0046098">
    <property type="term" value="P:guanine metabolic process"/>
    <property type="evidence" value="ECO:0007669"/>
    <property type="project" value="TreeGrafter"/>
</dbReference>
<organism evidence="6 7">
    <name type="scientific">Psilocybe cyanescens</name>
    <dbReference type="NCBI Taxonomy" id="93625"/>
    <lineage>
        <taxon>Eukaryota</taxon>
        <taxon>Fungi</taxon>
        <taxon>Dikarya</taxon>
        <taxon>Basidiomycota</taxon>
        <taxon>Agaricomycotina</taxon>
        <taxon>Agaricomycetes</taxon>
        <taxon>Agaricomycetidae</taxon>
        <taxon>Agaricales</taxon>
        <taxon>Agaricineae</taxon>
        <taxon>Strophariaceae</taxon>
        <taxon>Psilocybe</taxon>
    </lineage>
</organism>
<dbReference type="GO" id="GO:0005829">
    <property type="term" value="C:cytosol"/>
    <property type="evidence" value="ECO:0007669"/>
    <property type="project" value="TreeGrafter"/>
</dbReference>
<dbReference type="InterPro" id="IPR006680">
    <property type="entry name" value="Amidohydro-rel"/>
</dbReference>
<protein>
    <recommendedName>
        <fullName evidence="5">Amidohydrolase-related domain-containing protein</fullName>
    </recommendedName>
</protein>
<evidence type="ECO:0000256" key="3">
    <source>
        <dbReference type="ARBA" id="ARBA00022801"/>
    </source>
</evidence>
<dbReference type="AlphaFoldDB" id="A0A409XQU4"/>
<sequence>MLLKGAIVHAPRLGHLEILQDHIIGRHQLDGHGIITVLAPVNTPEAKTTIQKYSQENIVVLPQGSFFLPTFCDIHLHAPQFLYQGTGLDLPLMQWLDTYALKAEARMDADPVLARKVYTRLAQRLIENGTGTSLLFGTIKEETNLILAECMQSAGCRAFVGKLSMDIDITSPDSKTITYVEPSVSASLGAAHLFISHCRGLVAHLHESQRLVEPVLTPRFVPTCTDELLKGLGEISRTEGVKIQSHLAEARDQVEW</sequence>
<dbReference type="Pfam" id="PF01979">
    <property type="entry name" value="Amidohydro_1"/>
    <property type="match status" value="1"/>
</dbReference>
<accession>A0A409XQU4</accession>